<dbReference type="InterPro" id="IPR004827">
    <property type="entry name" value="bZIP"/>
</dbReference>
<evidence type="ECO:0000259" key="3">
    <source>
        <dbReference type="PROSITE" id="PS50217"/>
    </source>
</evidence>
<dbReference type="PROSITE" id="PS50217">
    <property type="entry name" value="BZIP"/>
    <property type="match status" value="1"/>
</dbReference>
<organism evidence="4 5">
    <name type="scientific">Aspergillus pseudodeflectus</name>
    <dbReference type="NCBI Taxonomy" id="176178"/>
    <lineage>
        <taxon>Eukaryota</taxon>
        <taxon>Fungi</taxon>
        <taxon>Dikarya</taxon>
        <taxon>Ascomycota</taxon>
        <taxon>Pezizomycotina</taxon>
        <taxon>Eurotiomycetes</taxon>
        <taxon>Eurotiomycetidae</taxon>
        <taxon>Eurotiales</taxon>
        <taxon>Aspergillaceae</taxon>
        <taxon>Aspergillus</taxon>
        <taxon>Aspergillus subgen. Nidulantes</taxon>
    </lineage>
</organism>
<evidence type="ECO:0000256" key="2">
    <source>
        <dbReference type="SAM" id="MobiDB-lite"/>
    </source>
</evidence>
<dbReference type="RefSeq" id="XP_070897743.1">
    <property type="nucleotide sequence ID" value="XM_071046046.1"/>
</dbReference>
<gene>
    <name evidence="4" type="ORF">BJX68DRAFT_268288</name>
</gene>
<dbReference type="SUPFAM" id="SSF57959">
    <property type="entry name" value="Leucine zipper domain"/>
    <property type="match status" value="1"/>
</dbReference>
<dbReference type="InterPro" id="IPR046347">
    <property type="entry name" value="bZIP_sf"/>
</dbReference>
<name>A0ABR4K520_9EURO</name>
<dbReference type="GeneID" id="98161210"/>
<evidence type="ECO:0000313" key="4">
    <source>
        <dbReference type="EMBL" id="KAL2847420.1"/>
    </source>
</evidence>
<dbReference type="CDD" id="cd14688">
    <property type="entry name" value="bZIP_YAP"/>
    <property type="match status" value="1"/>
</dbReference>
<dbReference type="PROSITE" id="PS00036">
    <property type="entry name" value="BZIP_BASIC"/>
    <property type="match status" value="1"/>
</dbReference>
<comment type="caution">
    <text evidence="4">The sequence shown here is derived from an EMBL/GenBank/DDBJ whole genome shotgun (WGS) entry which is preliminary data.</text>
</comment>
<proteinExistence type="predicted"/>
<protein>
    <recommendedName>
        <fullName evidence="3">BZIP domain-containing protein</fullName>
    </recommendedName>
</protein>
<dbReference type="Gene3D" id="1.20.5.170">
    <property type="match status" value="1"/>
</dbReference>
<dbReference type="Proteomes" id="UP001610444">
    <property type="component" value="Unassembled WGS sequence"/>
</dbReference>
<keyword evidence="5" id="KW-1185">Reference proteome</keyword>
<evidence type="ECO:0000313" key="5">
    <source>
        <dbReference type="Proteomes" id="UP001610444"/>
    </source>
</evidence>
<dbReference type="EMBL" id="JBFXLR010000029">
    <property type="protein sequence ID" value="KAL2847420.1"/>
    <property type="molecule type" value="Genomic_DNA"/>
</dbReference>
<accession>A0ABR4K520</accession>
<sequence>MDPRDYSWPPQRFDTATPTGSDGQGELPWPMVYPQDPTGLGLTHNYATNVGDFSAPAVNRPRAIGTWSEADPSPVPENWLPGIMQLELPDSMIQQTVTAKSPEEHPMLTAKRRMQNREAQRRFRKKREEQEKVLQDRISDLEAKCKILRESLNQKSGETELPLREKRELEAQVQVLRKQEQMLLRLLREQKGGLLESFLSQEASMSSSALASPGPGQVDSASAAVVGYGPGSDSMLSIINDSKTM</sequence>
<reference evidence="4 5" key="1">
    <citation type="submission" date="2024-07" db="EMBL/GenBank/DDBJ databases">
        <title>Section-level genome sequencing and comparative genomics of Aspergillus sections Usti and Cavernicolus.</title>
        <authorList>
            <consortium name="Lawrence Berkeley National Laboratory"/>
            <person name="Nybo J.L."/>
            <person name="Vesth T.C."/>
            <person name="Theobald S."/>
            <person name="Frisvad J.C."/>
            <person name="Larsen T.O."/>
            <person name="Kjaerboelling I."/>
            <person name="Rothschild-Mancinelli K."/>
            <person name="Lyhne E.K."/>
            <person name="Kogle M.E."/>
            <person name="Barry K."/>
            <person name="Clum A."/>
            <person name="Na H."/>
            <person name="Ledsgaard L."/>
            <person name="Lin J."/>
            <person name="Lipzen A."/>
            <person name="Kuo A."/>
            <person name="Riley R."/>
            <person name="Mondo S."/>
            <person name="LaButti K."/>
            <person name="Haridas S."/>
            <person name="Pangalinan J."/>
            <person name="Salamov A.A."/>
            <person name="Simmons B.A."/>
            <person name="Magnuson J.K."/>
            <person name="Chen J."/>
            <person name="Drula E."/>
            <person name="Henrissat B."/>
            <person name="Wiebenga A."/>
            <person name="Lubbers R.J."/>
            <person name="Gomes A.C."/>
            <person name="Macurrencykelacurrency M.R."/>
            <person name="Stajich J."/>
            <person name="Grigoriev I.V."/>
            <person name="Mortensen U.H."/>
            <person name="De vries R.P."/>
            <person name="Baker S.E."/>
            <person name="Andersen M.R."/>
        </authorList>
    </citation>
    <scope>NUCLEOTIDE SEQUENCE [LARGE SCALE GENOMIC DNA]</scope>
    <source>
        <strain evidence="4 5">CBS 756.74</strain>
    </source>
</reference>
<dbReference type="Pfam" id="PF00170">
    <property type="entry name" value="bZIP_1"/>
    <property type="match status" value="1"/>
</dbReference>
<feature type="domain" description="BZIP" evidence="3">
    <location>
        <begin position="111"/>
        <end position="154"/>
    </location>
</feature>
<feature type="coiled-coil region" evidence="1">
    <location>
        <begin position="116"/>
        <end position="186"/>
    </location>
</feature>
<evidence type="ECO:0000256" key="1">
    <source>
        <dbReference type="SAM" id="Coils"/>
    </source>
</evidence>
<feature type="region of interest" description="Disordered" evidence="2">
    <location>
        <begin position="1"/>
        <end position="34"/>
    </location>
</feature>
<keyword evidence="1" id="KW-0175">Coiled coil</keyword>